<accession>A0ABW1NLM9</accession>
<proteinExistence type="predicted"/>
<dbReference type="SMART" id="SM00382">
    <property type="entry name" value="AAA"/>
    <property type="match status" value="1"/>
</dbReference>
<name>A0ABW1NLM9_9ACTN</name>
<keyword evidence="2 4" id="KW-0067">ATP-binding</keyword>
<dbReference type="InterPro" id="IPR050334">
    <property type="entry name" value="Molybdenum_import_ModC"/>
</dbReference>
<dbReference type="PANTHER" id="PTHR43514:SF4">
    <property type="entry name" value="ABC TRANSPORTER I FAMILY MEMBER 10"/>
    <property type="match status" value="1"/>
</dbReference>
<evidence type="ECO:0000256" key="1">
    <source>
        <dbReference type="ARBA" id="ARBA00022741"/>
    </source>
</evidence>
<dbReference type="GO" id="GO:0005524">
    <property type="term" value="F:ATP binding"/>
    <property type="evidence" value="ECO:0007669"/>
    <property type="project" value="UniProtKB-KW"/>
</dbReference>
<organism evidence="4 5">
    <name type="scientific">Sphaerisporangium aureirubrum</name>
    <dbReference type="NCBI Taxonomy" id="1544736"/>
    <lineage>
        <taxon>Bacteria</taxon>
        <taxon>Bacillati</taxon>
        <taxon>Actinomycetota</taxon>
        <taxon>Actinomycetes</taxon>
        <taxon>Streptosporangiales</taxon>
        <taxon>Streptosporangiaceae</taxon>
        <taxon>Sphaerisporangium</taxon>
    </lineage>
</organism>
<reference evidence="5" key="1">
    <citation type="journal article" date="2019" name="Int. J. Syst. Evol. Microbiol.">
        <title>The Global Catalogue of Microorganisms (GCM) 10K type strain sequencing project: providing services to taxonomists for standard genome sequencing and annotation.</title>
        <authorList>
            <consortium name="The Broad Institute Genomics Platform"/>
            <consortium name="The Broad Institute Genome Sequencing Center for Infectious Disease"/>
            <person name="Wu L."/>
            <person name="Ma J."/>
        </authorList>
    </citation>
    <scope>NUCLEOTIDE SEQUENCE [LARGE SCALE GENOMIC DNA]</scope>
    <source>
        <strain evidence="5">JCM 30346</strain>
    </source>
</reference>
<keyword evidence="5" id="KW-1185">Reference proteome</keyword>
<dbReference type="PROSITE" id="PS50893">
    <property type="entry name" value="ABC_TRANSPORTER_2"/>
    <property type="match status" value="1"/>
</dbReference>
<evidence type="ECO:0000313" key="4">
    <source>
        <dbReference type="EMBL" id="MFC6084071.1"/>
    </source>
</evidence>
<dbReference type="InterPro" id="IPR003593">
    <property type="entry name" value="AAA+_ATPase"/>
</dbReference>
<dbReference type="RefSeq" id="WP_380756736.1">
    <property type="nucleotide sequence ID" value="NZ_JBHSRF010000037.1"/>
</dbReference>
<dbReference type="SUPFAM" id="SSF52540">
    <property type="entry name" value="P-loop containing nucleoside triphosphate hydrolases"/>
    <property type="match status" value="1"/>
</dbReference>
<gene>
    <name evidence="4" type="ORF">ACFP1K_23120</name>
</gene>
<feature type="domain" description="ABC transporter" evidence="3">
    <location>
        <begin position="16"/>
        <end position="262"/>
    </location>
</feature>
<dbReference type="Proteomes" id="UP001596137">
    <property type="component" value="Unassembled WGS sequence"/>
</dbReference>
<comment type="caution">
    <text evidence="4">The sequence shown here is derived from an EMBL/GenBank/DDBJ whole genome shotgun (WGS) entry which is preliminary data.</text>
</comment>
<protein>
    <submittedName>
        <fullName evidence="4">ABC transporter ATP-binding protein</fullName>
    </submittedName>
</protein>
<keyword evidence="1" id="KW-0547">Nucleotide-binding</keyword>
<dbReference type="InterPro" id="IPR027417">
    <property type="entry name" value="P-loop_NTPase"/>
</dbReference>
<evidence type="ECO:0000313" key="5">
    <source>
        <dbReference type="Proteomes" id="UP001596137"/>
    </source>
</evidence>
<dbReference type="EMBL" id="JBHSRF010000037">
    <property type="protein sequence ID" value="MFC6084071.1"/>
    <property type="molecule type" value="Genomic_DNA"/>
</dbReference>
<dbReference type="PANTHER" id="PTHR43514">
    <property type="entry name" value="ABC TRANSPORTER I FAMILY MEMBER 10"/>
    <property type="match status" value="1"/>
</dbReference>
<dbReference type="InterPro" id="IPR017871">
    <property type="entry name" value="ABC_transporter-like_CS"/>
</dbReference>
<dbReference type="Pfam" id="PF00005">
    <property type="entry name" value="ABC_tran"/>
    <property type="match status" value="1"/>
</dbReference>
<dbReference type="InterPro" id="IPR003439">
    <property type="entry name" value="ABC_transporter-like_ATP-bd"/>
</dbReference>
<dbReference type="PROSITE" id="PS00211">
    <property type="entry name" value="ABC_TRANSPORTER_1"/>
    <property type="match status" value="1"/>
</dbReference>
<sequence>MGEGRGVWPRRDGAAVELVGVGVRVGGGRVLVDEVDWRVEFGGHWVVLGGNGAGKTTLLGIAGAVRHPSSGVASVLGHRLGRVDMRELRRHIGLVAVGRRLVDEELMEEEGLTAHEVVLTGFTGTSAPLWDRYGGAEHERAHALLADLGCKDLADRPFAVCSQGERARVRVARALMPDPALLLLDEPFAGLDLPGREDLIAAVEDLARAHPSLTTILVTHHLEEVPATTTHALLLRDARVLASGPVRETLTSATLSACFARPLTLGHLDGRWHVRAVRDGGGSSGRPGGCR</sequence>
<dbReference type="Gene3D" id="3.40.50.300">
    <property type="entry name" value="P-loop containing nucleotide triphosphate hydrolases"/>
    <property type="match status" value="1"/>
</dbReference>
<evidence type="ECO:0000256" key="2">
    <source>
        <dbReference type="ARBA" id="ARBA00022840"/>
    </source>
</evidence>
<evidence type="ECO:0000259" key="3">
    <source>
        <dbReference type="PROSITE" id="PS50893"/>
    </source>
</evidence>